<proteinExistence type="predicted"/>
<keyword evidence="1" id="KW-0732">Signal</keyword>
<sequence length="86" mass="9640">MRKLVYFLLVSLMVGCQSSSTLSDNSYPVEIMIVSSSRDGHVRITYRDHHVLHTIYVEGEPCRYDVGPSELITVGENVLLIPNGQC</sequence>
<comment type="caution">
    <text evidence="2">The sequence shown here is derived from an EMBL/GenBank/DDBJ whole genome shotgun (WGS) entry which is preliminary data.</text>
</comment>
<protein>
    <recommendedName>
        <fullName evidence="4">DUF4884 domain-containing protein</fullName>
    </recommendedName>
</protein>
<evidence type="ECO:0000313" key="2">
    <source>
        <dbReference type="EMBL" id="CAH1577619.1"/>
    </source>
</evidence>
<name>A0AAU9QIQ3_9VIBR</name>
<dbReference type="EMBL" id="CAKMUD010000056">
    <property type="protein sequence ID" value="CAH1577619.1"/>
    <property type="molecule type" value="Genomic_DNA"/>
</dbReference>
<dbReference type="Proteomes" id="UP001295462">
    <property type="component" value="Unassembled WGS sequence"/>
</dbReference>
<feature type="signal peptide" evidence="1">
    <location>
        <begin position="1"/>
        <end position="23"/>
    </location>
</feature>
<evidence type="ECO:0008006" key="4">
    <source>
        <dbReference type="Google" id="ProtNLM"/>
    </source>
</evidence>
<organism evidence="2 3">
    <name type="scientific">Vibrio jasicida</name>
    <dbReference type="NCBI Taxonomy" id="766224"/>
    <lineage>
        <taxon>Bacteria</taxon>
        <taxon>Pseudomonadati</taxon>
        <taxon>Pseudomonadota</taxon>
        <taxon>Gammaproteobacteria</taxon>
        <taxon>Vibrionales</taxon>
        <taxon>Vibrionaceae</taxon>
        <taxon>Vibrio</taxon>
    </lineage>
</organism>
<accession>A0AAU9QIQ3</accession>
<feature type="chain" id="PRO_5043807110" description="DUF4884 domain-containing protein" evidence="1">
    <location>
        <begin position="24"/>
        <end position="86"/>
    </location>
</feature>
<evidence type="ECO:0000256" key="1">
    <source>
        <dbReference type="SAM" id="SignalP"/>
    </source>
</evidence>
<dbReference type="PROSITE" id="PS51257">
    <property type="entry name" value="PROKAR_LIPOPROTEIN"/>
    <property type="match status" value="1"/>
</dbReference>
<dbReference type="AlphaFoldDB" id="A0AAU9QIQ3"/>
<gene>
    <name evidence="2" type="ORF">THF1A12_1490002</name>
</gene>
<reference evidence="2" key="1">
    <citation type="submission" date="2022-01" db="EMBL/GenBank/DDBJ databases">
        <authorList>
            <person name="Lagorce A."/>
        </authorList>
    </citation>
    <scope>NUCLEOTIDE SEQUENCE</scope>
    <source>
        <strain evidence="2">Th15_F1_A12</strain>
    </source>
</reference>
<evidence type="ECO:0000313" key="3">
    <source>
        <dbReference type="Proteomes" id="UP001295462"/>
    </source>
</evidence>